<dbReference type="InterPro" id="IPR043502">
    <property type="entry name" value="DNA/RNA_pol_sf"/>
</dbReference>
<dbReference type="PANTHER" id="PTHR11439:SF511">
    <property type="match status" value="1"/>
</dbReference>
<dbReference type="Pfam" id="PF07727">
    <property type="entry name" value="RVT_2"/>
    <property type="match status" value="1"/>
</dbReference>
<keyword evidence="2" id="KW-1185">Reference proteome</keyword>
<reference evidence="3" key="2">
    <citation type="submission" date="2025-08" db="UniProtKB">
        <authorList>
            <consortium name="RefSeq"/>
        </authorList>
    </citation>
    <scope>IDENTIFICATION</scope>
    <source>
        <tissue evidence="3">Leaf</tissue>
    </source>
</reference>
<dbReference type="STRING" id="4096.A0A1U7XIU6"/>
<accession>A0A1U7XIU6</accession>
<dbReference type="CDD" id="cd09272">
    <property type="entry name" value="RNase_HI_RT_Ty1"/>
    <property type="match status" value="1"/>
</dbReference>
<dbReference type="SUPFAM" id="SSF56672">
    <property type="entry name" value="DNA/RNA polymerases"/>
    <property type="match status" value="1"/>
</dbReference>
<evidence type="ECO:0000313" key="3">
    <source>
        <dbReference type="RefSeq" id="XP_009790798.1"/>
    </source>
</evidence>
<evidence type="ECO:0000313" key="2">
    <source>
        <dbReference type="Proteomes" id="UP000189701"/>
    </source>
</evidence>
<evidence type="ECO:0000259" key="1">
    <source>
        <dbReference type="Pfam" id="PF07727"/>
    </source>
</evidence>
<reference evidence="2" key="1">
    <citation type="journal article" date="2013" name="Genome Biol.">
        <title>Reference genomes and transcriptomes of Nicotiana sylvestris and Nicotiana tomentosiformis.</title>
        <authorList>
            <person name="Sierro N."/>
            <person name="Battey J.N."/>
            <person name="Ouadi S."/>
            <person name="Bovet L."/>
            <person name="Goepfert S."/>
            <person name="Bakaher N."/>
            <person name="Peitsch M.C."/>
            <person name="Ivanov N.V."/>
        </authorList>
    </citation>
    <scope>NUCLEOTIDE SEQUENCE [LARGE SCALE GENOMIC DNA]</scope>
</reference>
<dbReference type="InterPro" id="IPR013103">
    <property type="entry name" value="RVT_2"/>
</dbReference>
<proteinExistence type="predicted"/>
<protein>
    <submittedName>
        <fullName evidence="3">Uncharacterized protein LOC104238197</fullName>
    </submittedName>
</protein>
<dbReference type="Proteomes" id="UP000189701">
    <property type="component" value="Unplaced"/>
</dbReference>
<dbReference type="eggNOG" id="KOG0017">
    <property type="taxonomic scope" value="Eukaryota"/>
</dbReference>
<dbReference type="RefSeq" id="XP_009790798.1">
    <property type="nucleotide sequence ID" value="XM_009792496.1"/>
</dbReference>
<gene>
    <name evidence="3" type="primary">LOC104238197</name>
</gene>
<dbReference type="AlphaFoldDB" id="A0A1U7XIU6"/>
<name>A0A1U7XIU6_NICSY</name>
<sequence length="249" mass="28288">MVTVRTISTTATKDRHLYQMDVSNAFLQEDLYEEVYMQLPQGFYKKGELKVCRLMKSLYGLKQVSIQWNIKLTDALVHSGYKQSAFDYSLFTRQQEKDMVVILVYIDDLLITESCTNLVNDAKSKKQPTVSRSSAEAEYRSMAAVTVEITWLIGILEDLGITVSKPISLFYDNKAAIQIAGNPILHERTKHSEIDCHFVREKIKTWLIQPCYISSSLQSPDLLTKGLTVAQHNFLVSKLGVLDIFNPPA</sequence>
<organism evidence="2 3">
    <name type="scientific">Nicotiana sylvestris</name>
    <name type="common">Wood tobacco</name>
    <name type="synonym">South American tobacco</name>
    <dbReference type="NCBI Taxonomy" id="4096"/>
    <lineage>
        <taxon>Eukaryota</taxon>
        <taxon>Viridiplantae</taxon>
        <taxon>Streptophyta</taxon>
        <taxon>Embryophyta</taxon>
        <taxon>Tracheophyta</taxon>
        <taxon>Spermatophyta</taxon>
        <taxon>Magnoliopsida</taxon>
        <taxon>eudicotyledons</taxon>
        <taxon>Gunneridae</taxon>
        <taxon>Pentapetalae</taxon>
        <taxon>asterids</taxon>
        <taxon>lamiids</taxon>
        <taxon>Solanales</taxon>
        <taxon>Solanaceae</taxon>
        <taxon>Nicotianoideae</taxon>
        <taxon>Nicotianeae</taxon>
        <taxon>Nicotiana</taxon>
    </lineage>
</organism>
<feature type="domain" description="Reverse transcriptase Ty1/copia-type" evidence="1">
    <location>
        <begin position="9"/>
        <end position="125"/>
    </location>
</feature>
<dbReference type="PANTHER" id="PTHR11439">
    <property type="entry name" value="GAG-POL-RELATED RETROTRANSPOSON"/>
    <property type="match status" value="1"/>
</dbReference>